<dbReference type="HOGENOM" id="CLU_001890_1_1_6"/>
<gene>
    <name evidence="10" type="ORF">KT71_19592</name>
</gene>
<dbReference type="GO" id="GO:0046872">
    <property type="term" value="F:metal ion binding"/>
    <property type="evidence" value="ECO:0007669"/>
    <property type="project" value="UniProtKB-KW"/>
</dbReference>
<evidence type="ECO:0000256" key="6">
    <source>
        <dbReference type="ARBA" id="ARBA00023263"/>
    </source>
</evidence>
<feature type="signal peptide" evidence="8">
    <location>
        <begin position="1"/>
        <end position="26"/>
    </location>
</feature>
<dbReference type="eggNOG" id="COG3419">
    <property type="taxonomic scope" value="Bacteria"/>
</dbReference>
<comment type="similarity">
    <text evidence="2">Belongs to the PilY1 family.</text>
</comment>
<dbReference type="Proteomes" id="UP000019205">
    <property type="component" value="Chromosome"/>
</dbReference>
<proteinExistence type="inferred from homology"/>
<evidence type="ECO:0000259" key="9">
    <source>
        <dbReference type="Pfam" id="PF05567"/>
    </source>
</evidence>
<keyword evidence="5" id="KW-0106">Calcium</keyword>
<evidence type="ECO:0000256" key="2">
    <source>
        <dbReference type="ARBA" id="ARBA00008387"/>
    </source>
</evidence>
<keyword evidence="11" id="KW-1185">Reference proteome</keyword>
<accession>A4ADT3</accession>
<dbReference type="SUPFAM" id="SSF50998">
    <property type="entry name" value="Quinoprotein alcohol dehydrogenase-like"/>
    <property type="match status" value="1"/>
</dbReference>
<sequence length="1169" mass="125077">MGKTNRIRCVCVLLVTLLGAGLSARADVNIASVPLFLNASVDPNLVFTFDDSGSMQWEYMPDGPEFRFTIFMFPRPGGLYGGANYGNQLPSFRDDSLHNYFGRSANNNRVFYNPDLTYQPWANADGSLMADANPAAALYHPARPGLGSLNLTAQQTQVATWFRGNAFDSAFCDPCGGNHTYWPVTYYNYDGVGDVTVRASYTRVQITTATAATANFTSPGGVTRTRDEELQNFANWFQYHRSRALTSFAGIGQAFTRLPSNARVAYGTINQASTSVDGVATRTLVNGVRPFSDAVRTDFYDDLYSQVINNFGTPLRRAANDVGNYFERSDVRGPWNDQPGEIAGSDDAGACRQSFHIMMTDGFWNGPNPTIGNSDDTAGPVITSPSATSYQYTPVGPFEDGFSNTLGDVGMHYWKRDLRTDLSNEVPINAADPAFWQHLVTYGIGLGVTGNVDPTTAFASIPTATAIPWADPAATNPAKIDDLLHFGLNSRGGFFSASDPDTFANALGDVLESIIERVETSATSAATSAAVLQADTLLYSASFRSDDWSGTVRALPVDQSNGSVPSLSVGDCPPEVEWDAECVLAATPSASRTLLTHTGSAGALLDHGNLNATQQDALAHAADGTNDGRGEDRVNWLRGDEITGLRSRSDSGSLRLMGDIIGGTPQFVSNRSSGFQLLRTDFSPGTYPTYVASKASRPELLLVPSNGGMLHGFDASDGTELFGYVPGELLEPVPGEDYAPLSELSNAPYEHRYTVDGTPTVADVLIGSNWKTVVVGTMGVGGRSVFALDVTDPESMDAGTVLWEFSDPDLGYGVSNVQIVPLENNVFGAVFGNGYNSNNDRGFLFVVNIADGSLIAKIDTGAGTSTTPNGLAPVLVSDWPDGDFIGHYAYAGDLLGNLWRFDLSSPTVSDWSSNTISLFSAVDPDGDPQPITVQPRVTTNPKQPGELMVLFGTGSFFRIEDKDDADPQVQTFYGIRDAGASVTASIGDRDDLLQQEITYEAQVVALGATRTVREVSDNSYSAPSESGWYLDLTVGGVALGERVISRASFPSSSTRERVRFTSLRADGDPCSGGREGFIFDLDLTDGSQASDSVFDINSDGFFNTGDLVADKLISAIGGGFGEELTIIRNQEGSGDFFYDGGGNRIGDMGTPEGRASGDPVGRQSWQQLR</sequence>
<evidence type="ECO:0000256" key="8">
    <source>
        <dbReference type="SAM" id="SignalP"/>
    </source>
</evidence>
<organism evidence="10 11">
    <name type="scientific">Congregibacter litoralis KT71</name>
    <dbReference type="NCBI Taxonomy" id="314285"/>
    <lineage>
        <taxon>Bacteria</taxon>
        <taxon>Pseudomonadati</taxon>
        <taxon>Pseudomonadota</taxon>
        <taxon>Gammaproteobacteria</taxon>
        <taxon>Cellvibrionales</taxon>
        <taxon>Halieaceae</taxon>
        <taxon>Congregibacter</taxon>
    </lineage>
</organism>
<feature type="domain" description="PilY1 beta-propeller" evidence="9">
    <location>
        <begin position="658"/>
        <end position="1006"/>
    </location>
</feature>
<keyword evidence="4" id="KW-0479">Metal-binding</keyword>
<feature type="region of interest" description="Disordered" evidence="7">
    <location>
        <begin position="1144"/>
        <end position="1169"/>
    </location>
</feature>
<name>A4ADT3_9GAMM</name>
<dbReference type="STRING" id="314285.KT71_19592"/>
<dbReference type="RefSeq" id="WP_023660407.1">
    <property type="nucleotide sequence ID" value="NZ_CM002299.1"/>
</dbReference>
<evidence type="ECO:0000256" key="5">
    <source>
        <dbReference type="ARBA" id="ARBA00022837"/>
    </source>
</evidence>
<dbReference type="InterPro" id="IPR008707">
    <property type="entry name" value="B-propeller_PilY1"/>
</dbReference>
<keyword evidence="3" id="KW-1029">Fimbrium biogenesis</keyword>
<evidence type="ECO:0000313" key="11">
    <source>
        <dbReference type="Proteomes" id="UP000019205"/>
    </source>
</evidence>
<comment type="caution">
    <text evidence="10">The sequence shown here is derived from an EMBL/GenBank/DDBJ whole genome shotgun (WGS) entry which is preliminary data.</text>
</comment>
<reference evidence="10 11" key="2">
    <citation type="journal article" date="2009" name="PLoS ONE">
        <title>The photosynthetic apparatus and its regulation in the aerobic gammaproteobacterium Congregibacter litoralis gen. nov., sp. nov.</title>
        <authorList>
            <person name="Spring S."/>
            <person name="Lunsdorf H."/>
            <person name="Fuchs B.M."/>
            <person name="Tindall B.J."/>
        </authorList>
    </citation>
    <scope>NUCLEOTIDE SEQUENCE [LARGE SCALE GENOMIC DNA]</scope>
    <source>
        <strain evidence="10">KT71</strain>
    </source>
</reference>
<evidence type="ECO:0000256" key="4">
    <source>
        <dbReference type="ARBA" id="ARBA00022723"/>
    </source>
</evidence>
<comment type="subcellular location">
    <subcellularLocation>
        <location evidence="1">Fimbrium</location>
    </subcellularLocation>
</comment>
<dbReference type="AlphaFoldDB" id="A4ADT3"/>
<dbReference type="Pfam" id="PF05567">
    <property type="entry name" value="T4P_PilY1"/>
    <property type="match status" value="1"/>
</dbReference>
<keyword evidence="6" id="KW-0281">Fimbrium</keyword>
<reference evidence="10 11" key="1">
    <citation type="journal article" date="2007" name="Proc. Natl. Acad. Sci. U.S.A.">
        <title>Characterization of a marine gammaproteobacterium capable of aerobic anoxygenic photosynthesis.</title>
        <authorList>
            <person name="Fuchs B.M."/>
            <person name="Spring S."/>
            <person name="Teeling H."/>
            <person name="Quast C."/>
            <person name="Wulf J."/>
            <person name="Schattenhofer M."/>
            <person name="Yan S."/>
            <person name="Ferriera S."/>
            <person name="Johnson J."/>
            <person name="Glockner F.O."/>
            <person name="Amann R."/>
        </authorList>
    </citation>
    <scope>NUCLEOTIDE SEQUENCE [LARGE SCALE GENOMIC DNA]</scope>
    <source>
        <strain evidence="10">KT71</strain>
    </source>
</reference>
<evidence type="ECO:0000313" key="10">
    <source>
        <dbReference type="EMBL" id="EAQ95815.2"/>
    </source>
</evidence>
<dbReference type="InterPro" id="IPR011047">
    <property type="entry name" value="Quinoprotein_ADH-like_sf"/>
</dbReference>
<keyword evidence="8" id="KW-0732">Signal</keyword>
<protein>
    <submittedName>
        <fullName evidence="10">Tfp pilus assembly protein, tip-associated adhesin PilY1</fullName>
    </submittedName>
</protein>
<evidence type="ECO:0000256" key="3">
    <source>
        <dbReference type="ARBA" id="ARBA00022558"/>
    </source>
</evidence>
<dbReference type="EMBL" id="AAOA02000005">
    <property type="protein sequence ID" value="EAQ95815.2"/>
    <property type="molecule type" value="Genomic_DNA"/>
</dbReference>
<feature type="chain" id="PRO_5002665907" evidence="8">
    <location>
        <begin position="27"/>
        <end position="1169"/>
    </location>
</feature>
<dbReference type="GO" id="GO:0009289">
    <property type="term" value="C:pilus"/>
    <property type="evidence" value="ECO:0007669"/>
    <property type="project" value="UniProtKB-SubCell"/>
</dbReference>
<evidence type="ECO:0000256" key="7">
    <source>
        <dbReference type="SAM" id="MobiDB-lite"/>
    </source>
</evidence>
<evidence type="ECO:0000256" key="1">
    <source>
        <dbReference type="ARBA" id="ARBA00004561"/>
    </source>
</evidence>